<dbReference type="GO" id="GO:0005829">
    <property type="term" value="C:cytosol"/>
    <property type="evidence" value="ECO:0007669"/>
    <property type="project" value="TreeGrafter"/>
</dbReference>
<keyword evidence="24" id="KW-1133">Transmembrane helix</keyword>
<dbReference type="GO" id="GO:0046872">
    <property type="term" value="F:metal ion binding"/>
    <property type="evidence" value="ECO:0007669"/>
    <property type="project" value="UniProtKB-KW"/>
</dbReference>
<evidence type="ECO:0000256" key="15">
    <source>
        <dbReference type="ARBA" id="ARBA00022729"/>
    </source>
</evidence>
<comment type="cofactor">
    <cofactor evidence="1">
        <name>Mg(2+)</name>
        <dbReference type="ChEBI" id="CHEBI:18420"/>
    </cofactor>
</comment>
<dbReference type="InterPro" id="IPR001453">
    <property type="entry name" value="MoaB/Mog_dom"/>
</dbReference>
<evidence type="ECO:0000256" key="3">
    <source>
        <dbReference type="ARBA" id="ARBA00004144"/>
    </source>
</evidence>
<evidence type="ECO:0000259" key="25">
    <source>
        <dbReference type="SMART" id="SM00852"/>
    </source>
</evidence>
<keyword evidence="22" id="KW-0511">Multifunctional enzyme</keyword>
<dbReference type="STRING" id="50429.A0A2B4SD59"/>
<dbReference type="GO" id="GO:0061599">
    <property type="term" value="F:molybdopterin molybdotransferase activity"/>
    <property type="evidence" value="ECO:0007669"/>
    <property type="project" value="UniProtKB-EC"/>
</dbReference>
<evidence type="ECO:0000256" key="11">
    <source>
        <dbReference type="ARBA" id="ARBA00018765"/>
    </source>
</evidence>
<keyword evidence="12" id="KW-0500">Molybdenum</keyword>
<keyword evidence="26" id="KW-0346">Stress response</keyword>
<evidence type="ECO:0000256" key="9">
    <source>
        <dbReference type="ARBA" id="ARBA00012509"/>
    </source>
</evidence>
<dbReference type="Gene3D" id="3.40.980.10">
    <property type="entry name" value="MoaB/Mog-like domain"/>
    <property type="match status" value="2"/>
</dbReference>
<comment type="similarity">
    <text evidence="5">Belongs to the heat shock protein 70 family.</text>
</comment>
<evidence type="ECO:0000256" key="23">
    <source>
        <dbReference type="ARBA" id="ARBA00031426"/>
    </source>
</evidence>
<evidence type="ECO:0000256" key="21">
    <source>
        <dbReference type="ARBA" id="ARBA00023150"/>
    </source>
</evidence>
<evidence type="ECO:0000256" key="18">
    <source>
        <dbReference type="ARBA" id="ARBA00022840"/>
    </source>
</evidence>
<evidence type="ECO:0000256" key="20">
    <source>
        <dbReference type="ARBA" id="ARBA00022848"/>
    </source>
</evidence>
<dbReference type="PRINTS" id="PR00301">
    <property type="entry name" value="HEATSHOCK70"/>
</dbReference>
<dbReference type="Gene3D" id="3.90.105.10">
    <property type="entry name" value="Molybdopterin biosynthesis moea protein, domain 2"/>
    <property type="match status" value="1"/>
</dbReference>
<evidence type="ECO:0000256" key="6">
    <source>
        <dbReference type="ARBA" id="ARBA00007589"/>
    </source>
</evidence>
<dbReference type="Gene3D" id="2.170.190.11">
    <property type="entry name" value="Molybdopterin biosynthesis moea protein, domain 3"/>
    <property type="match status" value="1"/>
</dbReference>
<evidence type="ECO:0000256" key="17">
    <source>
        <dbReference type="ARBA" id="ARBA00022824"/>
    </source>
</evidence>
<comment type="function">
    <text evidence="2">Has peptide-independent ATPase activity.</text>
</comment>
<feature type="transmembrane region" description="Helical" evidence="24">
    <location>
        <begin position="506"/>
        <end position="529"/>
    </location>
</feature>
<evidence type="ECO:0000256" key="24">
    <source>
        <dbReference type="SAM" id="Phobius"/>
    </source>
</evidence>
<evidence type="ECO:0000256" key="7">
    <source>
        <dbReference type="ARBA" id="ARBA00008339"/>
    </source>
</evidence>
<dbReference type="GO" id="GO:0061598">
    <property type="term" value="F:molybdopterin adenylyltransferase activity"/>
    <property type="evidence" value="ECO:0007669"/>
    <property type="project" value="UniProtKB-EC"/>
</dbReference>
<dbReference type="NCBIfam" id="TIGR00177">
    <property type="entry name" value="molyb_syn"/>
    <property type="match status" value="2"/>
</dbReference>
<evidence type="ECO:0000256" key="16">
    <source>
        <dbReference type="ARBA" id="ARBA00022741"/>
    </source>
</evidence>
<dbReference type="Pfam" id="PF03453">
    <property type="entry name" value="MoeA_N"/>
    <property type="match status" value="1"/>
</dbReference>
<feature type="transmembrane region" description="Helical" evidence="24">
    <location>
        <begin position="592"/>
        <end position="609"/>
    </location>
</feature>
<dbReference type="CDD" id="cd00887">
    <property type="entry name" value="MoeA"/>
    <property type="match status" value="1"/>
</dbReference>
<dbReference type="InterPro" id="IPR043129">
    <property type="entry name" value="ATPase_NBD"/>
</dbReference>
<proteinExistence type="inferred from homology"/>
<dbReference type="SUPFAM" id="SSF53218">
    <property type="entry name" value="Molybdenum cofactor biosynthesis proteins"/>
    <property type="match status" value="2"/>
</dbReference>
<dbReference type="FunFam" id="2.170.190.11:FF:000001">
    <property type="entry name" value="Molybdopterin molybdenumtransferase"/>
    <property type="match status" value="1"/>
</dbReference>
<evidence type="ECO:0000256" key="12">
    <source>
        <dbReference type="ARBA" id="ARBA00022505"/>
    </source>
</evidence>
<accession>A0A2B4SD59</accession>
<organism evidence="26 27">
    <name type="scientific">Stylophora pistillata</name>
    <name type="common">Smooth cauliflower coral</name>
    <dbReference type="NCBI Taxonomy" id="50429"/>
    <lineage>
        <taxon>Eukaryota</taxon>
        <taxon>Metazoa</taxon>
        <taxon>Cnidaria</taxon>
        <taxon>Anthozoa</taxon>
        <taxon>Hexacorallia</taxon>
        <taxon>Scleractinia</taxon>
        <taxon>Astrocoeniina</taxon>
        <taxon>Pocilloporidae</taxon>
        <taxon>Stylophora</taxon>
    </lineage>
</organism>
<evidence type="ECO:0000256" key="19">
    <source>
        <dbReference type="ARBA" id="ARBA00022842"/>
    </source>
</evidence>
<dbReference type="GO" id="GO:0006777">
    <property type="term" value="P:Mo-molybdopterin cofactor biosynthetic process"/>
    <property type="evidence" value="ECO:0007669"/>
    <property type="project" value="UniProtKB-KW"/>
</dbReference>
<keyword evidence="13" id="KW-0808">Transferase</keyword>
<dbReference type="InterPro" id="IPR005110">
    <property type="entry name" value="MoeA_linker/N"/>
</dbReference>
<keyword evidence="15" id="KW-0732">Signal</keyword>
<name>A0A2B4SD59_STYPI</name>
<dbReference type="AlphaFoldDB" id="A0A2B4SD59"/>
<dbReference type="FunFam" id="3.40.980.10:FF:000001">
    <property type="entry name" value="Molybdopterin molybdenumtransferase"/>
    <property type="match status" value="1"/>
</dbReference>
<evidence type="ECO:0000256" key="5">
    <source>
        <dbReference type="ARBA" id="ARBA00007381"/>
    </source>
</evidence>
<dbReference type="FunFam" id="3.40.980.10:FF:000002">
    <property type="entry name" value="Molybdopterin molybdenumtransferase"/>
    <property type="match status" value="1"/>
</dbReference>
<keyword evidence="18" id="KW-0067">ATP-binding</keyword>
<dbReference type="PROSITE" id="PS00329">
    <property type="entry name" value="HSP70_2"/>
    <property type="match status" value="1"/>
</dbReference>
<dbReference type="CDD" id="cd00886">
    <property type="entry name" value="MogA_MoaB"/>
    <property type="match status" value="1"/>
</dbReference>
<comment type="similarity">
    <text evidence="7">In the C-terminal section; belongs to the MoeA family.</text>
</comment>
<evidence type="ECO:0000313" key="27">
    <source>
        <dbReference type="Proteomes" id="UP000225706"/>
    </source>
</evidence>
<keyword evidence="27" id="KW-1185">Reference proteome</keyword>
<comment type="caution">
    <text evidence="26">The sequence shown here is derived from an EMBL/GenBank/DDBJ whole genome shotgun (WGS) entry which is preliminary data.</text>
</comment>
<protein>
    <recommendedName>
        <fullName evidence="11">Heat shock 70 kDa protein 13</fullName>
        <ecNumber evidence="10">2.10.1.1</ecNumber>
        <ecNumber evidence="9">2.7.7.75</ecNumber>
    </recommendedName>
    <alternativeName>
        <fullName evidence="23">Stress-70 protein chaperone microsome-associated 60 kDa protein</fullName>
    </alternativeName>
</protein>
<comment type="pathway">
    <text evidence="4">Cofactor biosynthesis; molybdopterin biosynthesis.</text>
</comment>
<evidence type="ECO:0000256" key="13">
    <source>
        <dbReference type="ARBA" id="ARBA00022679"/>
    </source>
</evidence>
<dbReference type="Gene3D" id="3.30.420.40">
    <property type="match status" value="2"/>
</dbReference>
<dbReference type="Pfam" id="PF00994">
    <property type="entry name" value="MoCF_biosynth"/>
    <property type="match status" value="2"/>
</dbReference>
<feature type="domain" description="MoaB/Mog" evidence="25">
    <location>
        <begin position="388"/>
        <end position="531"/>
    </location>
</feature>
<dbReference type="NCBIfam" id="NF045515">
    <property type="entry name" value="Glp_gephyrin"/>
    <property type="match status" value="1"/>
</dbReference>
<comment type="subunit">
    <text evidence="8">Binds UBQLN2.</text>
</comment>
<keyword evidence="16" id="KW-0547">Nucleotide-binding</keyword>
<keyword evidence="14" id="KW-0479">Metal-binding</keyword>
<dbReference type="EMBL" id="LSMT01000128">
    <property type="protein sequence ID" value="PFX26375.1"/>
    <property type="molecule type" value="Genomic_DNA"/>
</dbReference>
<reference evidence="27" key="1">
    <citation type="journal article" date="2017" name="bioRxiv">
        <title>Comparative analysis of the genomes of Stylophora pistillata and Acropora digitifera provides evidence for extensive differences between species of corals.</title>
        <authorList>
            <person name="Voolstra C.R."/>
            <person name="Li Y."/>
            <person name="Liew Y.J."/>
            <person name="Baumgarten S."/>
            <person name="Zoccola D."/>
            <person name="Flot J.-F."/>
            <person name="Tambutte S."/>
            <person name="Allemand D."/>
            <person name="Aranda M."/>
        </authorList>
    </citation>
    <scope>NUCLEOTIDE SEQUENCE [LARGE SCALE GENOMIC DNA]</scope>
</reference>
<keyword evidence="21" id="KW-0501">Molybdenum cofactor biosynthesis</keyword>
<dbReference type="SUPFAM" id="SSF63882">
    <property type="entry name" value="MoeA N-terminal region -like"/>
    <property type="match status" value="1"/>
</dbReference>
<comment type="subcellular location">
    <subcellularLocation>
        <location evidence="3">Microsome</location>
    </subcellularLocation>
</comment>
<dbReference type="InterPro" id="IPR018181">
    <property type="entry name" value="Heat_shock_70_CS"/>
</dbReference>
<keyword evidence="17" id="KW-0256">Endoplasmic reticulum</keyword>
<dbReference type="PROSITE" id="PS01036">
    <property type="entry name" value="HSP70_3"/>
    <property type="match status" value="1"/>
</dbReference>
<keyword evidence="24" id="KW-0812">Transmembrane</keyword>
<evidence type="ECO:0000256" key="1">
    <source>
        <dbReference type="ARBA" id="ARBA00001946"/>
    </source>
</evidence>
<dbReference type="InterPro" id="IPR042048">
    <property type="entry name" value="HSPA13"/>
</dbReference>
<evidence type="ECO:0000256" key="10">
    <source>
        <dbReference type="ARBA" id="ARBA00013269"/>
    </source>
</evidence>
<dbReference type="InterPro" id="IPR013126">
    <property type="entry name" value="Hsp_70_fam"/>
</dbReference>
<evidence type="ECO:0000256" key="22">
    <source>
        <dbReference type="ARBA" id="ARBA00023268"/>
    </source>
</evidence>
<feature type="domain" description="MoaB/Mog" evidence="25">
    <location>
        <begin position="16"/>
        <end position="162"/>
    </location>
</feature>
<dbReference type="CDD" id="cd10237">
    <property type="entry name" value="ASKHA_NBD_HSP70_HSPA13"/>
    <property type="match status" value="1"/>
</dbReference>
<dbReference type="Gene3D" id="3.90.640.10">
    <property type="entry name" value="Actin, Chain A, domain 4"/>
    <property type="match status" value="1"/>
</dbReference>
<dbReference type="PANTHER" id="PTHR10192">
    <property type="entry name" value="MOLYBDOPTERIN BIOSYNTHESIS PROTEIN"/>
    <property type="match status" value="1"/>
</dbReference>
<gene>
    <name evidence="26" type="primary">HSPA13</name>
    <name evidence="26" type="ORF">AWC38_SpisGene8952</name>
</gene>
<dbReference type="PANTHER" id="PTHR10192:SF5">
    <property type="entry name" value="GEPHYRIN"/>
    <property type="match status" value="1"/>
</dbReference>
<dbReference type="InterPro" id="IPR038987">
    <property type="entry name" value="MoeA-like"/>
</dbReference>
<dbReference type="FunFam" id="3.90.640.10:FF:000003">
    <property type="entry name" value="Molecular chaperone DnaK"/>
    <property type="match status" value="1"/>
</dbReference>
<dbReference type="PROSITE" id="PS00297">
    <property type="entry name" value="HSP70_1"/>
    <property type="match status" value="1"/>
</dbReference>
<comment type="similarity">
    <text evidence="6">In the N-terminal section; belongs to the MoaB/Mog family.</text>
</comment>
<dbReference type="SMART" id="SM00852">
    <property type="entry name" value="MoCF_biosynth"/>
    <property type="match status" value="2"/>
</dbReference>
<dbReference type="InterPro" id="IPR036135">
    <property type="entry name" value="MoeA_linker/N_sf"/>
</dbReference>
<evidence type="ECO:0000256" key="8">
    <source>
        <dbReference type="ARBA" id="ARBA00011671"/>
    </source>
</evidence>
<keyword evidence="24" id="KW-0472">Membrane</keyword>
<dbReference type="GO" id="GO:0005524">
    <property type="term" value="F:ATP binding"/>
    <property type="evidence" value="ECO:0007669"/>
    <property type="project" value="UniProtKB-KW"/>
</dbReference>
<evidence type="ECO:0000256" key="4">
    <source>
        <dbReference type="ARBA" id="ARBA00005046"/>
    </source>
</evidence>
<evidence type="ECO:0000256" key="14">
    <source>
        <dbReference type="ARBA" id="ARBA00022723"/>
    </source>
</evidence>
<evidence type="ECO:0000313" key="26">
    <source>
        <dbReference type="EMBL" id="PFX26375.1"/>
    </source>
</evidence>
<sequence length="1025" mass="110711">MAATRTEPGTTSVRVGVLTVSDRCSRGEAEDKSGPNLQNLVKSSTLNVSKVLYECVPDERDEIRRVLLNWSDVEELHLVFTTGGTGFSPRDVTPEVTAEVIERSAPGLSLGMLCGSLKVTPMAMLSRATCGIRKGTVIVNLPGSVKGSQECFQFVLPALPHAIEVLRSSPNVGVTHAAMQHVCPHTAHNKPVQDLSKVAERDRHSPYPLVRMDEALSMIMNNSNCLSTTVIPIEDALGYVLASDVSAKEPLPPFPASVKDGYAVLASDGPGERVVLGAVTAGEVVACKVTSGHVMRINTGAPLPPGADAVVQVEDTELLESDNDGRTEKKVKILTTPKPGHDIRPVGFDVSVGQQVLTTYQKLGPAELGLLASLGVTKVEVFQKPRVAVLSTGNEVVNPGEETKPGQIRDSNRVALKSLIKMHGFEPLDLKIAADTPLEVESSLKSGLEKADVLVSSGGVSMGEKDFLKPVLQDRLGATIHFGRVFMKPGKPATFATTTNGGKKKLIFALPGNPVSAMVTFNLFVLPAVRKMAGSQHPQLTKIKAKLPQPVNLDPRPEYHRVTLSWKPGEAVPSAVSTAGEVIERNRMSNSLGLFLGGIFALVVAGYIAQSRLPPPKPRIIGIDLGTTFSCVGVYQAITGHIDILANENGTKVIPSVVAFTNEGVLVGKRALDQAELNPRSTIYDAKRFIGKTFTKEDLEKLSSLYQFKITSDEKNNPKFVVESHGNVTLVSPEEIGAAILRELKITAERNITRAVNQAVMSVPAEFNMAQRNATIRAAALAGIKVVRLINEPTAAAMAYGLHKKERVSNVMVVDLGGGTLDVSLLNIQGGMFVTMAMAGNNRLGGQDFNSRLMSYLMAVIKDRFGEELTNAEDIQRLRQEVESTKINLTTEGAVVVKLLLPSLNHRDKHVIFEETITRLTFEKLNDDLFQRVLQPIQRVLKEVDLPKEYVDEVVLVGGSTRIPKVRQIIEEYFDGKKPNVAIDPELAVATGVAIQAGIIGGMWPLQVSALELPNHNLRKIQIES</sequence>
<evidence type="ECO:0000256" key="2">
    <source>
        <dbReference type="ARBA" id="ARBA00002077"/>
    </source>
</evidence>
<dbReference type="EC" id="2.7.7.75" evidence="9"/>
<keyword evidence="20" id="KW-0492">Microsome</keyword>
<keyword evidence="19" id="KW-0460">Magnesium</keyword>
<dbReference type="EC" id="2.10.1.1" evidence="10"/>
<dbReference type="InterPro" id="IPR008284">
    <property type="entry name" value="MoCF_biosynth_CS"/>
</dbReference>
<dbReference type="Pfam" id="PF00012">
    <property type="entry name" value="HSP70"/>
    <property type="match status" value="1"/>
</dbReference>
<dbReference type="OrthoDB" id="2401965at2759"/>
<dbReference type="PROSITE" id="PS01079">
    <property type="entry name" value="MOCF_BIOSYNTHESIS_2"/>
    <property type="match status" value="1"/>
</dbReference>
<dbReference type="Gene3D" id="2.40.340.10">
    <property type="entry name" value="MoeA, C-terminal, domain IV"/>
    <property type="match status" value="1"/>
</dbReference>
<dbReference type="Proteomes" id="UP000225706">
    <property type="component" value="Unassembled WGS sequence"/>
</dbReference>
<dbReference type="GO" id="GO:0140662">
    <property type="term" value="F:ATP-dependent protein folding chaperone"/>
    <property type="evidence" value="ECO:0007669"/>
    <property type="project" value="InterPro"/>
</dbReference>
<dbReference type="SUPFAM" id="SSF53067">
    <property type="entry name" value="Actin-like ATPase domain"/>
    <property type="match status" value="2"/>
</dbReference>
<dbReference type="InterPro" id="IPR036425">
    <property type="entry name" value="MoaB/Mog-like_dom_sf"/>
</dbReference>
<dbReference type="InterPro" id="IPR036688">
    <property type="entry name" value="MoeA_C_domain_IV_sf"/>
</dbReference>